<dbReference type="AlphaFoldDB" id="A0A6M3J8D6"/>
<proteinExistence type="predicted"/>
<keyword evidence="1" id="KW-1133">Transmembrane helix</keyword>
<keyword evidence="1" id="KW-0472">Membrane</keyword>
<gene>
    <name evidence="3" type="ORF">MM415A05828_0001</name>
    <name evidence="2" type="ORF">MM415B00381_0021</name>
</gene>
<name>A0A6M3J8D6_9ZZZZ</name>
<dbReference type="EMBL" id="MT141645">
    <property type="protein sequence ID" value="QJA68739.1"/>
    <property type="molecule type" value="Genomic_DNA"/>
</dbReference>
<protein>
    <submittedName>
        <fullName evidence="2">Uncharacterized protein</fullName>
    </submittedName>
</protein>
<feature type="transmembrane region" description="Helical" evidence="1">
    <location>
        <begin position="67"/>
        <end position="88"/>
    </location>
</feature>
<evidence type="ECO:0000256" key="1">
    <source>
        <dbReference type="SAM" id="Phobius"/>
    </source>
</evidence>
<reference evidence="2" key="1">
    <citation type="submission" date="2020-03" db="EMBL/GenBank/DDBJ databases">
        <title>The deep terrestrial virosphere.</title>
        <authorList>
            <person name="Holmfeldt K."/>
            <person name="Nilsson E."/>
            <person name="Simone D."/>
            <person name="Lopez-Fernandez M."/>
            <person name="Wu X."/>
            <person name="de Brujin I."/>
            <person name="Lundin D."/>
            <person name="Andersson A."/>
            <person name="Bertilsson S."/>
            <person name="Dopson M."/>
        </authorList>
    </citation>
    <scope>NUCLEOTIDE SEQUENCE</scope>
    <source>
        <strain evidence="3">MM415A05828</strain>
        <strain evidence="2">MM415B00381</strain>
    </source>
</reference>
<accession>A0A6M3J8D6</accession>
<evidence type="ECO:0000313" key="3">
    <source>
        <dbReference type="EMBL" id="QJA68739.1"/>
    </source>
</evidence>
<sequence length="95" mass="10252">MGLFEIIKLYGKFGNVRGAVAETKGEAGWWYSRKFIGAVLVFASAVLLYLTGITLEVDVLNKLTENISNLAGAIVGIYGFIMVIVSAIQGVKKPK</sequence>
<dbReference type="EMBL" id="MT141543">
    <property type="protein sequence ID" value="QJA65708.1"/>
    <property type="molecule type" value="Genomic_DNA"/>
</dbReference>
<feature type="transmembrane region" description="Helical" evidence="1">
    <location>
        <begin position="35"/>
        <end position="55"/>
    </location>
</feature>
<keyword evidence="1" id="KW-0812">Transmembrane</keyword>
<organism evidence="2">
    <name type="scientific">viral metagenome</name>
    <dbReference type="NCBI Taxonomy" id="1070528"/>
    <lineage>
        <taxon>unclassified sequences</taxon>
        <taxon>metagenomes</taxon>
        <taxon>organismal metagenomes</taxon>
    </lineage>
</organism>
<evidence type="ECO:0000313" key="2">
    <source>
        <dbReference type="EMBL" id="QJA65708.1"/>
    </source>
</evidence>